<feature type="non-terminal residue" evidence="1">
    <location>
        <position position="56"/>
    </location>
</feature>
<reference evidence="1" key="2">
    <citation type="submission" date="2025-03" db="EMBL/GenBank/DDBJ databases">
        <authorList>
            <consortium name="ELIXIR-Norway"/>
            <consortium name="Elixir Norway"/>
        </authorList>
    </citation>
    <scope>NUCLEOTIDE SEQUENCE</scope>
</reference>
<name>A0AC60A439_RANTA</name>
<feature type="non-terminal residue" evidence="1">
    <location>
        <position position="1"/>
    </location>
</feature>
<sequence length="56" mass="5978">WSLMALVPPLGCGSSPTPLPPPCPLPTPLPTRPKSQVSTEWPLRPLSPWLTHGTPS</sequence>
<organism evidence="1 2">
    <name type="scientific">Rangifer tarandus platyrhynchus</name>
    <name type="common">Svalbard reindeer</name>
    <dbReference type="NCBI Taxonomy" id="3082113"/>
    <lineage>
        <taxon>Eukaryota</taxon>
        <taxon>Metazoa</taxon>
        <taxon>Chordata</taxon>
        <taxon>Craniata</taxon>
        <taxon>Vertebrata</taxon>
        <taxon>Euteleostomi</taxon>
        <taxon>Mammalia</taxon>
        <taxon>Eutheria</taxon>
        <taxon>Laurasiatheria</taxon>
        <taxon>Artiodactyla</taxon>
        <taxon>Ruminantia</taxon>
        <taxon>Pecora</taxon>
        <taxon>Cervidae</taxon>
        <taxon>Odocoileinae</taxon>
        <taxon>Rangifer</taxon>
    </lineage>
</organism>
<proteinExistence type="predicted"/>
<dbReference type="Proteomes" id="UP001162501">
    <property type="component" value="Chromosome 7"/>
</dbReference>
<dbReference type="EMBL" id="OX596091">
    <property type="protein sequence ID" value="CAN0554038.1"/>
    <property type="molecule type" value="Genomic_DNA"/>
</dbReference>
<accession>A0AC60A439</accession>
<protein>
    <submittedName>
        <fullName evidence="1">Uncharacterized protein</fullName>
    </submittedName>
</protein>
<reference evidence="1" key="1">
    <citation type="submission" date="2023-05" db="EMBL/GenBank/DDBJ databases">
        <authorList>
            <consortium name="ELIXIR-Norway"/>
        </authorList>
    </citation>
    <scope>NUCLEOTIDE SEQUENCE</scope>
</reference>
<evidence type="ECO:0000313" key="1">
    <source>
        <dbReference type="EMBL" id="CAN0554038.1"/>
    </source>
</evidence>
<evidence type="ECO:0000313" key="2">
    <source>
        <dbReference type="Proteomes" id="UP001162501"/>
    </source>
</evidence>
<gene>
    <name evidence="1" type="ORF">MRATA1EN22A_LOCUS26628</name>
</gene>